<evidence type="ECO:0000313" key="2">
    <source>
        <dbReference type="EMBL" id="UWP83232.1"/>
    </source>
</evidence>
<reference evidence="2" key="1">
    <citation type="submission" date="2021-04" db="EMBL/GenBank/DDBJ databases">
        <authorList>
            <person name="Hartkoorn R.C."/>
            <person name="Beaudoing E."/>
            <person name="Hot D."/>
        </authorList>
    </citation>
    <scope>NUCLEOTIDE SEQUENCE</scope>
    <source>
        <strain evidence="2">NRRL B-16292</strain>
    </source>
</reference>
<keyword evidence="3" id="KW-1185">Reference proteome</keyword>
<feature type="region of interest" description="Disordered" evidence="1">
    <location>
        <begin position="217"/>
        <end position="240"/>
    </location>
</feature>
<dbReference type="Proteomes" id="UP001059617">
    <property type="component" value="Chromosome"/>
</dbReference>
<name>A0ABY5W123_9ACTN</name>
<reference evidence="2" key="2">
    <citation type="submission" date="2022-09" db="EMBL/GenBank/DDBJ databases">
        <title>Biosynthetic gene clusters of Dactylosporangioum fulvum.</title>
        <authorList>
            <person name="Caradec T."/>
        </authorList>
    </citation>
    <scope>NUCLEOTIDE SEQUENCE</scope>
    <source>
        <strain evidence="2">NRRL B-16292</strain>
    </source>
</reference>
<organism evidence="2 3">
    <name type="scientific">Dactylosporangium fulvum</name>
    <dbReference type="NCBI Taxonomy" id="53359"/>
    <lineage>
        <taxon>Bacteria</taxon>
        <taxon>Bacillati</taxon>
        <taxon>Actinomycetota</taxon>
        <taxon>Actinomycetes</taxon>
        <taxon>Micromonosporales</taxon>
        <taxon>Micromonosporaceae</taxon>
        <taxon>Dactylosporangium</taxon>
    </lineage>
</organism>
<dbReference type="EMBL" id="CP073720">
    <property type="protein sequence ID" value="UWP83232.1"/>
    <property type="molecule type" value="Genomic_DNA"/>
</dbReference>
<sequence>MPSSADLVRDLARRGVLADRAVDVTGSEYARLTGGAYDIVWQLVFERHTRGFEIKRGHPICASSVSGLRPDCLDRFQDDVEAVLEDLLRNAKVPILNLEGWITRRINAATVDAHRRRRGERGALQRPRLPQWLTRALRDDPWLTRLAVELLIWVGVPVAAGAGLWPLNAWADLRATVTGDLTGDETTIAADVETVLTAMRQSRTWYTNFVERPLGRKQAPVLSAPRSEPEPNRDETDHLPLTERHETDDAHLHDLAAAAVRAIERRLANGEDPRDAVRAVVVQVFSGGTGAEDMDRTPGTTPGDGERVLALLADPAVIDRITSAALEIVDPRPTN</sequence>
<protein>
    <submittedName>
        <fullName evidence="2">Uncharacterized protein</fullName>
    </submittedName>
</protein>
<proteinExistence type="predicted"/>
<evidence type="ECO:0000256" key="1">
    <source>
        <dbReference type="SAM" id="MobiDB-lite"/>
    </source>
</evidence>
<dbReference type="RefSeq" id="WP_259861012.1">
    <property type="nucleotide sequence ID" value="NZ_BAAAST010000116.1"/>
</dbReference>
<evidence type="ECO:0000313" key="3">
    <source>
        <dbReference type="Proteomes" id="UP001059617"/>
    </source>
</evidence>
<gene>
    <name evidence="2" type="ORF">Dfulv_02680</name>
</gene>
<feature type="compositionally biased region" description="Basic and acidic residues" evidence="1">
    <location>
        <begin position="227"/>
        <end position="240"/>
    </location>
</feature>
<accession>A0ABY5W123</accession>